<sequence>MENPPGLAFILLLSSMASLVHAWDGMPPPSRTEHKRRYETFKFNLQYIDHFNSLGLPFTLTDNKFADLTNHEFRKTYLGYRKHGKHNEDRPKHRSWNQSGNETADCSSTSTYLPTSVDWRSEGAVTPVKNQGRCGACWAFSAVAAVEGITKIRTKKLMSLSEQEILDCNADRENQGCNGGQMVSAFQYIEQNHGITTENNYPYEARIGVCNRPKANDHTASINGFRVITRNSEYSLQSAVARQPVSVTIDAGGLAFQLYGGGIFTHHCRTKLNHGVAVVGYGVEGSRRYWIVKNSWGHGWGEEGYMRMEKDIHDKRGLCGIAMHASYPVKA</sequence>
<evidence type="ECO:0000313" key="2">
    <source>
        <dbReference type="Proteomes" id="UP001057402"/>
    </source>
</evidence>
<accession>A0ACB9S1N7</accession>
<name>A0ACB9S1N7_9MYRT</name>
<protein>
    <submittedName>
        <fullName evidence="1">Uncharacterized protein</fullName>
    </submittedName>
</protein>
<proteinExistence type="predicted"/>
<gene>
    <name evidence="1" type="ORF">MLD38_003105</name>
</gene>
<dbReference type="Proteomes" id="UP001057402">
    <property type="component" value="Chromosome 2"/>
</dbReference>
<comment type="caution">
    <text evidence="1">The sequence shown here is derived from an EMBL/GenBank/DDBJ whole genome shotgun (WGS) entry which is preliminary data.</text>
</comment>
<dbReference type="EMBL" id="CM042881">
    <property type="protein sequence ID" value="KAI4385034.1"/>
    <property type="molecule type" value="Genomic_DNA"/>
</dbReference>
<evidence type="ECO:0000313" key="1">
    <source>
        <dbReference type="EMBL" id="KAI4385034.1"/>
    </source>
</evidence>
<keyword evidence="2" id="KW-1185">Reference proteome</keyword>
<reference evidence="2" key="1">
    <citation type="journal article" date="2023" name="Front. Plant Sci.">
        <title>Chromosomal-level genome assembly of Melastoma candidum provides insights into trichome evolution.</title>
        <authorList>
            <person name="Zhong Y."/>
            <person name="Wu W."/>
            <person name="Sun C."/>
            <person name="Zou P."/>
            <person name="Liu Y."/>
            <person name="Dai S."/>
            <person name="Zhou R."/>
        </authorList>
    </citation>
    <scope>NUCLEOTIDE SEQUENCE [LARGE SCALE GENOMIC DNA]</scope>
</reference>
<organism evidence="1 2">
    <name type="scientific">Melastoma candidum</name>
    <dbReference type="NCBI Taxonomy" id="119954"/>
    <lineage>
        <taxon>Eukaryota</taxon>
        <taxon>Viridiplantae</taxon>
        <taxon>Streptophyta</taxon>
        <taxon>Embryophyta</taxon>
        <taxon>Tracheophyta</taxon>
        <taxon>Spermatophyta</taxon>
        <taxon>Magnoliopsida</taxon>
        <taxon>eudicotyledons</taxon>
        <taxon>Gunneridae</taxon>
        <taxon>Pentapetalae</taxon>
        <taxon>rosids</taxon>
        <taxon>malvids</taxon>
        <taxon>Myrtales</taxon>
        <taxon>Melastomataceae</taxon>
        <taxon>Melastomatoideae</taxon>
        <taxon>Melastomateae</taxon>
        <taxon>Melastoma</taxon>
    </lineage>
</organism>